<accession>A0A940M9Y8</accession>
<gene>
    <name evidence="3" type="ORF">JFN87_08165</name>
</gene>
<feature type="signal peptide" evidence="2">
    <location>
        <begin position="1"/>
        <end position="23"/>
    </location>
</feature>
<dbReference type="SUPFAM" id="SSF110087">
    <property type="entry name" value="DR1885-like metal-binding protein"/>
    <property type="match status" value="1"/>
</dbReference>
<dbReference type="AlphaFoldDB" id="A0A940M9Y8"/>
<sequence>MRRAPLALASVLAAAGLTLTACSGGSSTADAKAPAASTSASATPSAHTPAGGKPHLTVSGAYVPQPVGDLAAAFLVVKNTGGGDDTLTSVTSPVSGEVSIHKTVNDRMVEVKSFDVPAGGTLDLARGGDHIMMMGVKKPLEQGQRIALELHFRKSGAIKVTVPVKAANYQPAAAQ</sequence>
<evidence type="ECO:0000313" key="3">
    <source>
        <dbReference type="EMBL" id="MBP0457474.1"/>
    </source>
</evidence>
<evidence type="ECO:0000256" key="2">
    <source>
        <dbReference type="SAM" id="SignalP"/>
    </source>
</evidence>
<keyword evidence="2" id="KW-0732">Signal</keyword>
<feature type="compositionally biased region" description="Low complexity" evidence="1">
    <location>
        <begin position="28"/>
        <end position="50"/>
    </location>
</feature>
<dbReference type="PROSITE" id="PS51257">
    <property type="entry name" value="PROKAR_LIPOPROTEIN"/>
    <property type="match status" value="1"/>
</dbReference>
<dbReference type="EMBL" id="JAGIQL010000022">
    <property type="protein sequence ID" value="MBP0457474.1"/>
    <property type="molecule type" value="Genomic_DNA"/>
</dbReference>
<reference evidence="3" key="1">
    <citation type="submission" date="2021-03" db="EMBL/GenBank/DDBJ databases">
        <title>Whole genome sequence of Streptomyces bomunensis MMS17-BM035.</title>
        <authorList>
            <person name="Lee J.H."/>
        </authorList>
    </citation>
    <scope>NUCLEOTIDE SEQUENCE</scope>
    <source>
        <strain evidence="3">MMS17-BM035</strain>
    </source>
</reference>
<dbReference type="Proteomes" id="UP000670475">
    <property type="component" value="Unassembled WGS sequence"/>
</dbReference>
<dbReference type="PANTHER" id="PTHR36302:SF1">
    <property type="entry name" value="COPPER CHAPERONE PCU(A)C"/>
    <property type="match status" value="1"/>
</dbReference>
<dbReference type="InterPro" id="IPR058248">
    <property type="entry name" value="Lxx211020-like"/>
</dbReference>
<evidence type="ECO:0000256" key="1">
    <source>
        <dbReference type="SAM" id="MobiDB-lite"/>
    </source>
</evidence>
<dbReference type="InterPro" id="IPR036182">
    <property type="entry name" value="PCuAC_sf"/>
</dbReference>
<dbReference type="InterPro" id="IPR007410">
    <property type="entry name" value="LpqE-like"/>
</dbReference>
<dbReference type="RefSeq" id="WP_209339271.1">
    <property type="nucleotide sequence ID" value="NZ_JAGIQL010000022.1"/>
</dbReference>
<comment type="caution">
    <text evidence="3">The sequence shown here is derived from an EMBL/GenBank/DDBJ whole genome shotgun (WGS) entry which is preliminary data.</text>
</comment>
<feature type="chain" id="PRO_5038339433" evidence="2">
    <location>
        <begin position="24"/>
        <end position="175"/>
    </location>
</feature>
<feature type="region of interest" description="Disordered" evidence="1">
    <location>
        <begin position="28"/>
        <end position="57"/>
    </location>
</feature>
<dbReference type="Pfam" id="PF04314">
    <property type="entry name" value="PCuAC"/>
    <property type="match status" value="1"/>
</dbReference>
<dbReference type="PANTHER" id="PTHR36302">
    <property type="entry name" value="BLR7088 PROTEIN"/>
    <property type="match status" value="1"/>
</dbReference>
<organism evidence="3 4">
    <name type="scientific">Streptomyces montanisoli</name>
    <dbReference type="NCBI Taxonomy" id="2798581"/>
    <lineage>
        <taxon>Bacteria</taxon>
        <taxon>Bacillati</taxon>
        <taxon>Actinomycetota</taxon>
        <taxon>Actinomycetes</taxon>
        <taxon>Kitasatosporales</taxon>
        <taxon>Streptomycetaceae</taxon>
        <taxon>Streptomyces</taxon>
    </lineage>
</organism>
<keyword evidence="4" id="KW-1185">Reference proteome</keyword>
<dbReference type="Gene3D" id="2.60.40.1890">
    <property type="entry name" value="PCu(A)C copper chaperone"/>
    <property type="match status" value="1"/>
</dbReference>
<evidence type="ECO:0000313" key="4">
    <source>
        <dbReference type="Proteomes" id="UP000670475"/>
    </source>
</evidence>
<protein>
    <submittedName>
        <fullName evidence="3">Copper chaperone PCu(A)C</fullName>
    </submittedName>
</protein>
<name>A0A940M9Y8_9ACTN</name>
<proteinExistence type="predicted"/>